<dbReference type="OrthoDB" id="9904542at2759"/>
<keyword evidence="5" id="KW-1185">Reference proteome</keyword>
<organism evidence="4 5">
    <name type="scientific">Megalops atlanticus</name>
    <name type="common">Tarpon</name>
    <name type="synonym">Clupea gigantea</name>
    <dbReference type="NCBI Taxonomy" id="7932"/>
    <lineage>
        <taxon>Eukaryota</taxon>
        <taxon>Metazoa</taxon>
        <taxon>Chordata</taxon>
        <taxon>Craniata</taxon>
        <taxon>Vertebrata</taxon>
        <taxon>Euteleostomi</taxon>
        <taxon>Actinopterygii</taxon>
        <taxon>Neopterygii</taxon>
        <taxon>Teleostei</taxon>
        <taxon>Elopiformes</taxon>
        <taxon>Megalopidae</taxon>
        <taxon>Megalops</taxon>
    </lineage>
</organism>
<sequence>MIGCVAVQTLLLVGAGFLVHATILPSSPGDHGSQKQGGGSIAAHDLAGGQLDREEGLMAPTATVVTSILQPEAPARLSEGLKSANKILHSATDSLSYQSQAVKANTWSSSSVEEGDAASHSEPQTGSDATPVLVKVRPHPEREGPVTDVGEGERHLDGPVPEESGADLQGPALRESEDPGPESSSERAPRRRRMSGGEQPSGASAHSELGLEASVTPVVETTLGPKSALYPPSPSMAPVALEAKDKGEELRASEEAGPRRRLTQNPVEGIGETPGGDMSEIGIAKMPPTKAPGFPSQTWHEDAQVTVAMETGPNLDGTPVPGHPEWRQTAVLGKVIWTPSSQVLDMLSPLTPNPAPEWSTMGETPPQPGAPTPAEQPWDSYTLGTGGALHQDGVEEQGSTPSPDAPKTASPPLLTAARGSDEPLSEDPALEPDREGTLSPDHLPLLFEPLDDVMPEATGAAPPGGSLPLLQPSNGMGPEAELVEMVTVDEDGPPSEDLLPALPDSPSLAWQMSGSEIPDAVGSSVLPSFTAPPSGPPPRTSDPEERSMTDTATEGHPISVETPPPSATGQTLLATVARVTGLSLPKPKSGLEELEYEEEHDEDEEDEDTDDYEEEEDEHETEAPILAATPPAYSHVPRPPLWVQRNHGLVRSWVEKIRDEAGYVSGMLAPVGIGIAGALLILGVLYSIRAAHRKRRNTIKQQRRKQREMTSRQDQAMLLADSSEDEL</sequence>
<feature type="region of interest" description="Disordered" evidence="1">
    <location>
        <begin position="697"/>
        <end position="727"/>
    </location>
</feature>
<evidence type="ECO:0008006" key="6">
    <source>
        <dbReference type="Google" id="ProtNLM"/>
    </source>
</evidence>
<name>A0A9D3SYX0_MEGAT</name>
<keyword evidence="2" id="KW-1133">Transmembrane helix</keyword>
<dbReference type="InterPro" id="IPR031524">
    <property type="entry name" value="ARMH4"/>
</dbReference>
<evidence type="ECO:0000256" key="3">
    <source>
        <dbReference type="SAM" id="SignalP"/>
    </source>
</evidence>
<dbReference type="PANTHER" id="PTHR21585">
    <property type="entry name" value="FULL-LENGTH CDNA CLONE CS0DC025YL05 OF NEUROBLASTOMA"/>
    <property type="match status" value="1"/>
</dbReference>
<keyword evidence="2" id="KW-0812">Transmembrane</keyword>
<feature type="region of interest" description="Disordered" evidence="1">
    <location>
        <begin position="490"/>
        <end position="568"/>
    </location>
</feature>
<protein>
    <recommendedName>
        <fullName evidence="6">Armadillo-like helical domain-containing protein 4</fullName>
    </recommendedName>
</protein>
<reference evidence="4" key="1">
    <citation type="submission" date="2021-01" db="EMBL/GenBank/DDBJ databases">
        <authorList>
            <person name="Zahm M."/>
            <person name="Roques C."/>
            <person name="Cabau C."/>
            <person name="Klopp C."/>
            <person name="Donnadieu C."/>
            <person name="Jouanno E."/>
            <person name="Lampietro C."/>
            <person name="Louis A."/>
            <person name="Herpin A."/>
            <person name="Echchiki A."/>
            <person name="Berthelot C."/>
            <person name="Parey E."/>
            <person name="Roest-Crollius H."/>
            <person name="Braasch I."/>
            <person name="Postlethwait J."/>
            <person name="Bobe J."/>
            <person name="Montfort J."/>
            <person name="Bouchez O."/>
            <person name="Begum T."/>
            <person name="Mejri S."/>
            <person name="Adams A."/>
            <person name="Chen W.-J."/>
            <person name="Guiguen Y."/>
        </authorList>
    </citation>
    <scope>NUCLEOTIDE SEQUENCE</scope>
    <source>
        <strain evidence="4">YG-15Mar2019-1</strain>
        <tissue evidence="4">Brain</tissue>
    </source>
</reference>
<feature type="compositionally biased region" description="Low complexity" evidence="1">
    <location>
        <begin position="495"/>
        <end position="509"/>
    </location>
</feature>
<feature type="compositionally biased region" description="Low complexity" evidence="1">
    <location>
        <begin position="457"/>
        <end position="470"/>
    </location>
</feature>
<evidence type="ECO:0000256" key="1">
    <source>
        <dbReference type="SAM" id="MobiDB-lite"/>
    </source>
</evidence>
<comment type="caution">
    <text evidence="4">The sequence shown here is derived from an EMBL/GenBank/DDBJ whole genome shotgun (WGS) entry which is preliminary data.</text>
</comment>
<evidence type="ECO:0000313" key="5">
    <source>
        <dbReference type="Proteomes" id="UP001046870"/>
    </source>
</evidence>
<feature type="region of interest" description="Disordered" evidence="1">
    <location>
        <begin position="583"/>
        <end position="638"/>
    </location>
</feature>
<dbReference type="EMBL" id="JAFDVH010000018">
    <property type="protein sequence ID" value="KAG7461282.1"/>
    <property type="molecule type" value="Genomic_DNA"/>
</dbReference>
<feature type="region of interest" description="Disordered" evidence="1">
    <location>
        <begin position="108"/>
        <end position="297"/>
    </location>
</feature>
<feature type="compositionally biased region" description="Basic and acidic residues" evidence="1">
    <location>
        <begin position="138"/>
        <end position="157"/>
    </location>
</feature>
<feature type="signal peptide" evidence="3">
    <location>
        <begin position="1"/>
        <end position="21"/>
    </location>
</feature>
<proteinExistence type="predicted"/>
<keyword evidence="2" id="KW-0472">Membrane</keyword>
<dbReference type="Proteomes" id="UP001046870">
    <property type="component" value="Chromosome 18"/>
</dbReference>
<feature type="compositionally biased region" description="Basic residues" evidence="1">
    <location>
        <begin position="697"/>
        <end position="706"/>
    </location>
</feature>
<feature type="compositionally biased region" description="Basic and acidic residues" evidence="1">
    <location>
        <begin position="242"/>
        <end position="258"/>
    </location>
</feature>
<feature type="transmembrane region" description="Helical" evidence="2">
    <location>
        <begin position="667"/>
        <end position="688"/>
    </location>
</feature>
<evidence type="ECO:0000313" key="4">
    <source>
        <dbReference type="EMBL" id="KAG7461282.1"/>
    </source>
</evidence>
<feature type="compositionally biased region" description="Acidic residues" evidence="1">
    <location>
        <begin position="592"/>
        <end position="620"/>
    </location>
</feature>
<evidence type="ECO:0000256" key="2">
    <source>
        <dbReference type="SAM" id="Phobius"/>
    </source>
</evidence>
<keyword evidence="3" id="KW-0732">Signal</keyword>
<gene>
    <name evidence="4" type="ORF">MATL_G00208370</name>
</gene>
<dbReference type="PANTHER" id="PTHR21585:SF0">
    <property type="entry name" value="ARMADILLO-LIKE HELICAL DOMAIN-CONTAINING PROTEIN 4"/>
    <property type="match status" value="1"/>
</dbReference>
<accession>A0A9D3SYX0</accession>
<feature type="chain" id="PRO_5039658125" description="Armadillo-like helical domain-containing protein 4" evidence="3">
    <location>
        <begin position="22"/>
        <end position="727"/>
    </location>
</feature>
<feature type="region of interest" description="Disordered" evidence="1">
    <location>
        <begin position="346"/>
        <end position="478"/>
    </location>
</feature>
<dbReference type="AlphaFoldDB" id="A0A9D3SYX0"/>